<dbReference type="AlphaFoldDB" id="A0A448XPP4"/>
<accession>A0A448XPP4</accession>
<keyword evidence="3" id="KW-1185">Reference proteome</keyword>
<sequence length="179" mass="19611">EHVAQPTDCSEHKSPDEWVNGRQLALNDRVKHSGSSHTVHCRHDNKHLRVPFHLHTNATNSTAQMSTLSTVVGPQSTQAPAHNRIDVETSRLTASNNLTSVAYLTSEGCVVSMGLSLACRMPRQWHQREIYPTGLQGMLLIVCIKSCAAANERWPRGGRVLSGLEPRPRGEGVSTPPPV</sequence>
<protein>
    <submittedName>
        <fullName evidence="2">Uncharacterized protein</fullName>
    </submittedName>
</protein>
<dbReference type="Proteomes" id="UP000784294">
    <property type="component" value="Unassembled WGS sequence"/>
</dbReference>
<feature type="non-terminal residue" evidence="2">
    <location>
        <position position="1"/>
    </location>
</feature>
<evidence type="ECO:0000256" key="1">
    <source>
        <dbReference type="SAM" id="MobiDB-lite"/>
    </source>
</evidence>
<evidence type="ECO:0000313" key="3">
    <source>
        <dbReference type="Proteomes" id="UP000784294"/>
    </source>
</evidence>
<organism evidence="2 3">
    <name type="scientific">Protopolystoma xenopodis</name>
    <dbReference type="NCBI Taxonomy" id="117903"/>
    <lineage>
        <taxon>Eukaryota</taxon>
        <taxon>Metazoa</taxon>
        <taxon>Spiralia</taxon>
        <taxon>Lophotrochozoa</taxon>
        <taxon>Platyhelminthes</taxon>
        <taxon>Monogenea</taxon>
        <taxon>Polyopisthocotylea</taxon>
        <taxon>Polystomatidea</taxon>
        <taxon>Polystomatidae</taxon>
        <taxon>Protopolystoma</taxon>
    </lineage>
</organism>
<proteinExistence type="predicted"/>
<reference evidence="2" key="1">
    <citation type="submission" date="2018-11" db="EMBL/GenBank/DDBJ databases">
        <authorList>
            <consortium name="Pathogen Informatics"/>
        </authorList>
    </citation>
    <scope>NUCLEOTIDE SEQUENCE</scope>
</reference>
<comment type="caution">
    <text evidence="2">The sequence shown here is derived from an EMBL/GenBank/DDBJ whole genome shotgun (WGS) entry which is preliminary data.</text>
</comment>
<evidence type="ECO:0000313" key="2">
    <source>
        <dbReference type="EMBL" id="VEL41772.1"/>
    </source>
</evidence>
<gene>
    <name evidence="2" type="ORF">PXEA_LOCUS35212</name>
</gene>
<name>A0A448XPP4_9PLAT</name>
<dbReference type="EMBL" id="CAAALY010270933">
    <property type="protein sequence ID" value="VEL41772.1"/>
    <property type="molecule type" value="Genomic_DNA"/>
</dbReference>
<feature type="region of interest" description="Disordered" evidence="1">
    <location>
        <begin position="158"/>
        <end position="179"/>
    </location>
</feature>